<name>A0ABP1Q5C0_9HEXA</name>
<dbReference type="CDD" id="cd01385">
    <property type="entry name" value="MYSc_Myo9"/>
    <property type="match status" value="1"/>
</dbReference>
<dbReference type="CDD" id="cd00029">
    <property type="entry name" value="C1"/>
    <property type="match status" value="1"/>
</dbReference>
<feature type="compositionally biased region" description="Basic and acidic residues" evidence="15">
    <location>
        <begin position="1473"/>
        <end position="1482"/>
    </location>
</feature>
<keyword evidence="12 14" id="KW-0518">Myosin</keyword>
<feature type="compositionally biased region" description="Polar residues" evidence="15">
    <location>
        <begin position="1484"/>
        <end position="1497"/>
    </location>
</feature>
<feature type="region of interest" description="Disordered" evidence="15">
    <location>
        <begin position="1578"/>
        <end position="1639"/>
    </location>
</feature>
<dbReference type="Gene3D" id="1.20.58.530">
    <property type="match status" value="1"/>
</dbReference>
<evidence type="ECO:0008006" key="22">
    <source>
        <dbReference type="Google" id="ProtNLM"/>
    </source>
</evidence>
<evidence type="ECO:0000259" key="18">
    <source>
        <dbReference type="PROSITE" id="PS50238"/>
    </source>
</evidence>
<dbReference type="InterPro" id="IPR008936">
    <property type="entry name" value="Rho_GTPase_activation_prot"/>
</dbReference>
<feature type="binding site" evidence="14">
    <location>
        <begin position="312"/>
        <end position="319"/>
    </location>
    <ligand>
        <name>ATP</name>
        <dbReference type="ChEBI" id="CHEBI:30616"/>
    </ligand>
</feature>
<feature type="region of interest" description="Disordered" evidence="15">
    <location>
        <begin position="786"/>
        <end position="806"/>
    </location>
</feature>
<keyword evidence="14" id="KW-0009">Actin-binding</keyword>
<dbReference type="InterPro" id="IPR036961">
    <property type="entry name" value="Kinesin_motor_dom_sf"/>
</dbReference>
<feature type="compositionally biased region" description="Acidic residues" evidence="15">
    <location>
        <begin position="2294"/>
        <end position="2304"/>
    </location>
</feature>
<dbReference type="PANTHER" id="PTHR46184">
    <property type="entry name" value="UNCONVENTIONAL MYOSIN-IXB-LIKE PROTEIN"/>
    <property type="match status" value="1"/>
</dbReference>
<dbReference type="SMART" id="SM00324">
    <property type="entry name" value="RhoGAP"/>
    <property type="match status" value="1"/>
</dbReference>
<dbReference type="SMART" id="SM00314">
    <property type="entry name" value="RA"/>
    <property type="match status" value="1"/>
</dbReference>
<feature type="region of interest" description="Disordered" evidence="15">
    <location>
        <begin position="1076"/>
        <end position="1095"/>
    </location>
</feature>
<evidence type="ECO:0000256" key="6">
    <source>
        <dbReference type="ARBA" id="ARBA00022737"/>
    </source>
</evidence>
<evidence type="ECO:0000259" key="16">
    <source>
        <dbReference type="PROSITE" id="PS50081"/>
    </source>
</evidence>
<evidence type="ECO:0000256" key="5">
    <source>
        <dbReference type="ARBA" id="ARBA00022723"/>
    </source>
</evidence>
<dbReference type="InterPro" id="IPR036023">
    <property type="entry name" value="MYSc_Myo9"/>
</dbReference>
<feature type="compositionally biased region" description="Basic residues" evidence="15">
    <location>
        <begin position="1753"/>
        <end position="1762"/>
    </location>
</feature>
<feature type="region of interest" description="Disordered" evidence="15">
    <location>
        <begin position="1325"/>
        <end position="1354"/>
    </location>
</feature>
<dbReference type="SUPFAM" id="SSF54236">
    <property type="entry name" value="Ubiquitin-like"/>
    <property type="match status" value="1"/>
</dbReference>
<dbReference type="PROSITE" id="PS50096">
    <property type="entry name" value="IQ"/>
    <property type="match status" value="3"/>
</dbReference>
<feature type="compositionally biased region" description="Polar residues" evidence="15">
    <location>
        <begin position="1598"/>
        <end position="1612"/>
    </location>
</feature>
<dbReference type="Gene3D" id="1.10.555.10">
    <property type="entry name" value="Rho GTPase activation protein"/>
    <property type="match status" value="1"/>
</dbReference>
<dbReference type="InterPro" id="IPR002219">
    <property type="entry name" value="PKC_DAG/PE"/>
</dbReference>
<feature type="domain" description="Myosin motor" evidence="19">
    <location>
        <begin position="219"/>
        <end position="984"/>
    </location>
</feature>
<feature type="region of interest" description="Disordered" evidence="15">
    <location>
        <begin position="1219"/>
        <end position="1271"/>
    </location>
</feature>
<dbReference type="Gene3D" id="3.40.850.10">
    <property type="entry name" value="Kinesin motor domain"/>
    <property type="match status" value="2"/>
</dbReference>
<dbReference type="InterPro" id="IPR000159">
    <property type="entry name" value="RA_dom"/>
</dbReference>
<dbReference type="PROSITE" id="PS50081">
    <property type="entry name" value="ZF_DAG_PE_2"/>
    <property type="match status" value="2"/>
</dbReference>
<feature type="region of interest" description="Disordered" evidence="15">
    <location>
        <begin position="102"/>
        <end position="134"/>
    </location>
</feature>
<protein>
    <recommendedName>
        <fullName evidence="22">Unconventional myosin-IXa</fullName>
    </recommendedName>
</protein>
<dbReference type="SMART" id="SM00015">
    <property type="entry name" value="IQ"/>
    <property type="match status" value="4"/>
</dbReference>
<evidence type="ECO:0000256" key="15">
    <source>
        <dbReference type="SAM" id="MobiDB-lite"/>
    </source>
</evidence>
<dbReference type="Pfam" id="PF00620">
    <property type="entry name" value="RhoGAP"/>
    <property type="match status" value="1"/>
</dbReference>
<dbReference type="Gene3D" id="1.20.5.190">
    <property type="match status" value="2"/>
</dbReference>
<reference evidence="20 21" key="1">
    <citation type="submission" date="2024-08" db="EMBL/GenBank/DDBJ databases">
        <authorList>
            <person name="Cucini C."/>
            <person name="Frati F."/>
        </authorList>
    </citation>
    <scope>NUCLEOTIDE SEQUENCE [LARGE SCALE GENOMIC DNA]</scope>
</reference>
<dbReference type="Pfam" id="PF00130">
    <property type="entry name" value="C1_1"/>
    <property type="match status" value="1"/>
</dbReference>
<dbReference type="InterPro" id="IPR027417">
    <property type="entry name" value="P-loop_NTPase"/>
</dbReference>
<dbReference type="Gene3D" id="1.10.10.820">
    <property type="match status" value="1"/>
</dbReference>
<gene>
    <name evidence="20" type="ORF">ODALV1_LOCUS7008</name>
</gene>
<keyword evidence="8" id="KW-0863">Zinc-finger</keyword>
<evidence type="ECO:0000256" key="1">
    <source>
        <dbReference type="ARBA" id="ARBA00004496"/>
    </source>
</evidence>
<keyword evidence="5" id="KW-0479">Metal-binding</keyword>
<feature type="compositionally biased region" description="Low complexity" evidence="15">
    <location>
        <begin position="1335"/>
        <end position="1354"/>
    </location>
</feature>
<keyword evidence="6" id="KW-0677">Repeat</keyword>
<dbReference type="CDD" id="cd23767">
    <property type="entry name" value="IQCD"/>
    <property type="match status" value="1"/>
</dbReference>
<feature type="region of interest" description="Disordered" evidence="15">
    <location>
        <begin position="1390"/>
        <end position="1527"/>
    </location>
</feature>
<dbReference type="PROSITE" id="PS50200">
    <property type="entry name" value="RA"/>
    <property type="match status" value="1"/>
</dbReference>
<sequence length="2454" mass="275180">MEDDHARHIVRVYVGSLSQEYEALSVEASKHTTAEEIVQCIVQKLGFKNATDYELAEVIGNSTGQECKERRIGPYESPVALKLLWPKASEAADSLLFSGAPPASSAASSSTATSRTRAGASSAATTTSSSSSHFSSTLPSSFTSNLPNAASSYLQQQQQHHNTSTSNNSTSDVASLITDQYRFCLRERLTDSLWSESFVMDPQIIRDYFYRFLYQSKDKEYPDLCQLPDLNELTLLENLKSRFNTGHIYTYVGSILIAINPFRFHPIYNPKYVKLYQNRRREELPPHIFAIADSAYHTMLKAKRNQCIVISGESGSGKTESTNFLLHHLTALSQKGSHGSGVEQTILSAGPVLEAFGNAKTAHNNNSSRFGKFIQVGYRENGMVHGAIVQKYLLEKSRICCQAKNERNYHVFYYLLAGASENERGILNLLPPNKYHYLNQSECYTLDGVDESYEFSRLKQSMEMVGFGPDTQRKLFCVLSAVLLIGNVEFTPKKSSYHHDESVLIQNPAVVRQISHLLRVTEDTLLAALTSKRARVSGEMLVINYRMPEAIAARDAMAKCLYETLFDWIVLQVNHSLLSKKDSSADYNGNSIGVLDIFGFEDFGDCNSFEQFCINYANEHLQHYFNQHVFKYEQEEYKKEGIHWTNIDFMDNTPCLSLFEAKPNGLICIMDDQCSFPGATNETLLQKFNSVHKDHQFYQVPQRREAAFIVRHYAGKVKYQVREFREKNMDLMRHDIVSVLKNSSSAFVRELVGLDPVAVFRWAILRAFFRAYSSFNEAGCRHRKAKGRSSLSRAYSSPARRRSSNDHLIKKNRSFRMQPMMSRGMKNLQSVKVLASQTAVMGVSSKNVNPRKQPLSVSQQFQQSLHSLMITLNQANPFFIRCIKSNSDKTPSKFDDDIVQRQLRYTGMLETVRIRQAGYNVRLTFDEFIQLYRILLPNGLESDKNDVHKFLVSLNLNPMNYQLGESKIFLREIEKIKLDYFLHQQIMASIVRIQRWYRAVLERRQFLRMHDAVLKLQSYMRMYLAQKFVANVRIRHLAATYIQKVWRGYTVRKWYDTFKTSVVQFQARVRGSLMRKQSRKTLEEHRRQSKQKEKLQVALRVKTDGDTNSGQSDEAFLSKGSSQEELDENKLKTSLEFEDSEESSGVHEDSEPESAVLSLVQSLSNVNGPSVTPSTNPVSSNNISSSGSRTLQHMPSLSESMPALTLALSASPFSIPLGETSSLSQPLTRRSLSPLNPPEDASQNEPPTVKERTKKKMSLKSRKDKGLGKLVDDEMMMKDDVDADIGRRDDGTSKNPFHRAKKHIKTLITGNSKVKLEKHEAVLLDSGSETEEVEGTGTQQSTSNSSSTQSTVTLSEHYMEPVEPSLILDQRKGGFDERGYSSLLVEESQFEESLTDRNTGLPSSSAHTLRRESSGASSDQGGDFMSMPAGGEHPPLQRGGGFYESRGISYSRGISQKENIPMSKQEAAQQKRKGSDSLDHSRKSSISSTEQPTSFSQHFHRHTRDSRTVSTSSYNFNGARSSDEISQDNVRTWANTASSYDSQSDKEPSVKDSVRSLIGMFADINTRQPSHLPLKSYNSSTVVQHQTESHHKSEQPEYPTTPNRAGRTSSIPSLGGGREIRRTRSVSESRQPVHSRREFSLEPSPYVSADFVADVHPGDEVMIPGHTSYTGPKLSKTGYHMLEKVTKFHRGETCGGCKKNMHVLFAPGVKCTACKGIFHSKCVQNGVVQDMPCRNRLLPSNDDNTPSTEKLTGPRRKPRKQKVATDGAKPGKFNLTGTSEFTDRTDQIISGVKELRQMQEFISNKIYQVSRREGAKESTVDRVFTQALKEFKESLVSTYSVASKQGDSMPLNIRYKDLIANFTNIMETVSKHECINDSVTTMGVNAFRGFLNEFMNTTRVDEKPSKVTKVRKERRPKEKGGKRQKVEENIVYLGHSFVPMVINIPTACEICSSFIMWPIERGVVCQKCKLAAHKKCHLKIRTECNEGIDRNGAGGGAGITGIFGAPLVSLLAEGANIPLVADQLITAIELYGLRMEGLYRKSGVSSRVKELKQDIEDGKPIDCELYPVHVLTSVLKSFFREMPEPLLTFELYDEYLRAAELSQLEDRINTLFALLKKLPKPNYDLMERLVFHLVRVSMCEDKNRMNANSLAIVFAPCILRTNKTRQVQESLNDIGRQTLCLETIILEQMKKVKETLNNIETVDSETQFFSVRLNSIRSSMKPLRTPPGRQTLVGSTGSLSGNSGDIRVIQESSTPESMSAEEEEEYLTQHLKQLQDEKAMLTSVLPSLSRTPSDEDMLSTDPEVDSPGGSVDDLHQGNVSPSPRTVRAQSLQYSKSDSLVAESLQAVGIAPSRAGGPGGTLHNLMKNRGPLRKPPSRFVRKLDSVDFGEREGRSLHYHQRVGASTSSGGFSSGNSGVGGNAVGGQQSSQFPVAHEEDESVISVDQNNDEDAILV</sequence>
<keyword evidence="7 14" id="KW-0547">Nucleotide-binding</keyword>
<evidence type="ECO:0000256" key="4">
    <source>
        <dbReference type="ARBA" id="ARBA00022490"/>
    </source>
</evidence>
<dbReference type="SMART" id="SM00109">
    <property type="entry name" value="C1"/>
    <property type="match status" value="2"/>
</dbReference>
<evidence type="ECO:0000256" key="10">
    <source>
        <dbReference type="ARBA" id="ARBA00022840"/>
    </source>
</evidence>
<dbReference type="Pfam" id="PF00788">
    <property type="entry name" value="RA"/>
    <property type="match status" value="1"/>
</dbReference>
<dbReference type="InterPro" id="IPR000198">
    <property type="entry name" value="RhoGAP_dom"/>
</dbReference>
<evidence type="ECO:0000256" key="7">
    <source>
        <dbReference type="ARBA" id="ARBA00022741"/>
    </source>
</evidence>
<feature type="domain" description="Ras-associating" evidence="17">
    <location>
        <begin position="6"/>
        <end position="102"/>
    </location>
</feature>
<evidence type="ECO:0000256" key="8">
    <source>
        <dbReference type="ARBA" id="ARBA00022771"/>
    </source>
</evidence>
<evidence type="ECO:0000256" key="13">
    <source>
        <dbReference type="ARBA" id="ARBA00023175"/>
    </source>
</evidence>
<dbReference type="Proteomes" id="UP001642540">
    <property type="component" value="Unassembled WGS sequence"/>
</dbReference>
<feature type="compositionally biased region" description="Polar residues" evidence="15">
    <location>
        <begin position="1219"/>
        <end position="1234"/>
    </location>
</feature>
<keyword evidence="11" id="KW-0175">Coiled coil</keyword>
<evidence type="ECO:0000256" key="14">
    <source>
        <dbReference type="PROSITE-ProRule" id="PRU00782"/>
    </source>
</evidence>
<evidence type="ECO:0000256" key="9">
    <source>
        <dbReference type="ARBA" id="ARBA00022833"/>
    </source>
</evidence>
<dbReference type="PROSITE" id="PS51456">
    <property type="entry name" value="MYOSIN_MOTOR"/>
    <property type="match status" value="1"/>
</dbReference>
<comment type="caution">
    <text evidence="20">The sequence shown here is derived from an EMBL/GenBank/DDBJ whole genome shotgun (WGS) entry which is preliminary data.</text>
</comment>
<feature type="region of interest" description="Disordered" evidence="15">
    <location>
        <begin position="2402"/>
        <end position="2454"/>
    </location>
</feature>
<feature type="compositionally biased region" description="Polar residues" evidence="15">
    <location>
        <begin position="1508"/>
        <end position="1520"/>
    </location>
</feature>
<dbReference type="SUPFAM" id="SSF52540">
    <property type="entry name" value="P-loop containing nucleoside triphosphate hydrolases"/>
    <property type="match status" value="1"/>
</dbReference>
<dbReference type="SUPFAM" id="SSF57889">
    <property type="entry name" value="Cysteine-rich domain"/>
    <property type="match status" value="2"/>
</dbReference>
<feature type="compositionally biased region" description="Low complexity" evidence="15">
    <location>
        <begin position="155"/>
        <end position="171"/>
    </location>
</feature>
<feature type="region of interest" description="Disordered" evidence="15">
    <location>
        <begin position="1903"/>
        <end position="1922"/>
    </location>
</feature>
<feature type="compositionally biased region" description="Low complexity" evidence="15">
    <location>
        <begin position="1168"/>
        <end position="1188"/>
    </location>
</feature>
<feature type="region of interest" description="Actin-binding" evidence="14">
    <location>
        <begin position="865"/>
        <end position="887"/>
    </location>
</feature>
<feature type="compositionally biased region" description="Low complexity" evidence="15">
    <location>
        <begin position="788"/>
        <end position="798"/>
    </location>
</feature>
<evidence type="ECO:0000313" key="20">
    <source>
        <dbReference type="EMBL" id="CAL8088289.1"/>
    </source>
</evidence>
<keyword evidence="9" id="KW-0862">Zinc</keyword>
<dbReference type="Gene3D" id="6.20.240.20">
    <property type="match status" value="1"/>
</dbReference>
<feature type="domain" description="Rho-GAP" evidence="18">
    <location>
        <begin position="2005"/>
        <end position="2192"/>
    </location>
</feature>
<dbReference type="SUPFAM" id="SSF48350">
    <property type="entry name" value="GTPase activation domain, GAP"/>
    <property type="match status" value="1"/>
</dbReference>
<dbReference type="SMART" id="SM00242">
    <property type="entry name" value="MYSc"/>
    <property type="match status" value="1"/>
</dbReference>
<dbReference type="Gene3D" id="3.10.20.90">
    <property type="entry name" value="Phosphatidylinositol 3-kinase Catalytic Subunit, Chain A, domain 1"/>
    <property type="match status" value="1"/>
</dbReference>
<feature type="domain" description="Phorbol-ester/DAG-type" evidence="16">
    <location>
        <begin position="1679"/>
        <end position="1733"/>
    </location>
</feature>
<comment type="subcellular location">
    <subcellularLocation>
        <location evidence="1">Cytoplasm</location>
    </subcellularLocation>
</comment>
<evidence type="ECO:0000256" key="11">
    <source>
        <dbReference type="ARBA" id="ARBA00023054"/>
    </source>
</evidence>
<keyword evidence="4" id="KW-0963">Cytoplasm</keyword>
<evidence type="ECO:0000256" key="3">
    <source>
        <dbReference type="ARBA" id="ARBA00022468"/>
    </source>
</evidence>
<dbReference type="InterPro" id="IPR046987">
    <property type="entry name" value="Myo9"/>
</dbReference>
<feature type="region of interest" description="Disordered" evidence="15">
    <location>
        <begin position="1101"/>
        <end position="1194"/>
    </location>
</feature>
<dbReference type="Gene3D" id="3.30.60.20">
    <property type="match status" value="2"/>
</dbReference>
<feature type="compositionally biased region" description="Basic residues" evidence="15">
    <location>
        <begin position="1252"/>
        <end position="1263"/>
    </location>
</feature>
<feature type="domain" description="Phorbol-ester/DAG-type" evidence="16">
    <location>
        <begin position="1934"/>
        <end position="1984"/>
    </location>
</feature>
<dbReference type="PROSITE" id="PS50238">
    <property type="entry name" value="RHOGAP"/>
    <property type="match status" value="1"/>
</dbReference>
<dbReference type="InterPro" id="IPR029071">
    <property type="entry name" value="Ubiquitin-like_domsf"/>
</dbReference>
<keyword evidence="3" id="KW-0343">GTPase activation</keyword>
<dbReference type="Pfam" id="PF00612">
    <property type="entry name" value="IQ"/>
    <property type="match status" value="3"/>
</dbReference>
<feature type="compositionally biased region" description="Polar residues" evidence="15">
    <location>
        <begin position="1396"/>
        <end position="1407"/>
    </location>
</feature>
<dbReference type="InterPro" id="IPR046349">
    <property type="entry name" value="C1-like_sf"/>
</dbReference>
<feature type="region of interest" description="Disordered" evidence="15">
    <location>
        <begin position="2219"/>
        <end position="2245"/>
    </location>
</feature>
<feature type="region of interest" description="Disordered" evidence="15">
    <location>
        <begin position="152"/>
        <end position="171"/>
    </location>
</feature>
<evidence type="ECO:0000259" key="17">
    <source>
        <dbReference type="PROSITE" id="PS50200"/>
    </source>
</evidence>
<dbReference type="EMBL" id="CAXLJM020000022">
    <property type="protein sequence ID" value="CAL8088289.1"/>
    <property type="molecule type" value="Genomic_DNA"/>
</dbReference>
<feature type="compositionally biased region" description="Low complexity" evidence="15">
    <location>
        <begin position="2402"/>
        <end position="2414"/>
    </location>
</feature>
<evidence type="ECO:0000313" key="21">
    <source>
        <dbReference type="Proteomes" id="UP001642540"/>
    </source>
</evidence>
<feature type="compositionally biased region" description="Polar residues" evidence="15">
    <location>
        <begin position="1741"/>
        <end position="1750"/>
    </location>
</feature>
<dbReference type="Gene3D" id="1.20.120.720">
    <property type="entry name" value="Myosin VI head, motor domain, U50 subdomain"/>
    <property type="match status" value="1"/>
</dbReference>
<feature type="region of interest" description="Disordered" evidence="15">
    <location>
        <begin position="1736"/>
        <end position="1777"/>
    </location>
</feature>
<dbReference type="InterPro" id="IPR001609">
    <property type="entry name" value="Myosin_head_motor_dom-like"/>
</dbReference>
<feature type="compositionally biased region" description="Basic and acidic residues" evidence="15">
    <location>
        <begin position="1080"/>
        <end position="1095"/>
    </location>
</feature>
<keyword evidence="10 14" id="KW-0067">ATP-binding</keyword>
<feature type="region of interest" description="Disordered" evidence="15">
    <location>
        <begin position="2288"/>
        <end position="2323"/>
    </location>
</feature>
<dbReference type="Pfam" id="PF00063">
    <property type="entry name" value="Myosin_head"/>
    <property type="match status" value="2"/>
</dbReference>
<keyword evidence="21" id="KW-1185">Reference proteome</keyword>
<dbReference type="InterPro" id="IPR000048">
    <property type="entry name" value="IQ_motif_EF-hand-BS"/>
</dbReference>
<dbReference type="CDD" id="cd20818">
    <property type="entry name" value="C1_Myosin-IX"/>
    <property type="match status" value="1"/>
</dbReference>
<proteinExistence type="inferred from homology"/>
<keyword evidence="13 14" id="KW-0505">Motor protein</keyword>
<feature type="compositionally biased region" description="Basic and acidic residues" evidence="15">
    <location>
        <begin position="1618"/>
        <end position="1627"/>
    </location>
</feature>
<dbReference type="PROSITE" id="PS00479">
    <property type="entry name" value="ZF_DAG_PE_1"/>
    <property type="match status" value="1"/>
</dbReference>
<comment type="similarity">
    <text evidence="2 14">Belongs to the TRAFAC class myosin-kinesin ATPase superfamily. Myosin family.</text>
</comment>
<dbReference type="PRINTS" id="PR00193">
    <property type="entry name" value="MYOSINHEAVY"/>
</dbReference>
<evidence type="ECO:0000256" key="12">
    <source>
        <dbReference type="ARBA" id="ARBA00023123"/>
    </source>
</evidence>
<organism evidence="20 21">
    <name type="scientific">Orchesella dallaii</name>
    <dbReference type="NCBI Taxonomy" id="48710"/>
    <lineage>
        <taxon>Eukaryota</taxon>
        <taxon>Metazoa</taxon>
        <taxon>Ecdysozoa</taxon>
        <taxon>Arthropoda</taxon>
        <taxon>Hexapoda</taxon>
        <taxon>Collembola</taxon>
        <taxon>Entomobryomorpha</taxon>
        <taxon>Entomobryoidea</taxon>
        <taxon>Orchesellidae</taxon>
        <taxon>Orchesellinae</taxon>
        <taxon>Orchesella</taxon>
    </lineage>
</organism>
<evidence type="ECO:0000259" key="19">
    <source>
        <dbReference type="PROSITE" id="PS51456"/>
    </source>
</evidence>
<evidence type="ECO:0000256" key="2">
    <source>
        <dbReference type="ARBA" id="ARBA00008314"/>
    </source>
</evidence>
<accession>A0ABP1Q5C0</accession>
<feature type="compositionally biased region" description="Polar residues" evidence="15">
    <location>
        <begin position="2232"/>
        <end position="2243"/>
    </location>
</feature>
<dbReference type="PANTHER" id="PTHR46184:SF5">
    <property type="entry name" value="UNCONVENTIONAL MYOSIN-IXA-LIKE"/>
    <property type="match status" value="1"/>
</dbReference>